<dbReference type="AlphaFoldDB" id="A0A430G7L4"/>
<dbReference type="GO" id="GO:0000160">
    <property type="term" value="P:phosphorelay signal transduction system"/>
    <property type="evidence" value="ECO:0007669"/>
    <property type="project" value="UniProtKB-KW"/>
</dbReference>
<dbReference type="InterPro" id="IPR009057">
    <property type="entry name" value="Homeodomain-like_sf"/>
</dbReference>
<evidence type="ECO:0000256" key="1">
    <source>
        <dbReference type="ARBA" id="ARBA00022553"/>
    </source>
</evidence>
<dbReference type="InterPro" id="IPR001789">
    <property type="entry name" value="Sig_transdc_resp-reg_receiver"/>
</dbReference>
<evidence type="ECO:0000256" key="7">
    <source>
        <dbReference type="ARBA" id="ARBA00023163"/>
    </source>
</evidence>
<feature type="modified residue" description="4-aspartylphosphate" evidence="8">
    <location>
        <position position="54"/>
    </location>
</feature>
<dbReference type="PROSITE" id="PS50110">
    <property type="entry name" value="RESPONSE_REGULATORY"/>
    <property type="match status" value="1"/>
</dbReference>
<dbReference type="RefSeq" id="WP_126003839.1">
    <property type="nucleotide sequence ID" value="NZ_QQYZ01000003.1"/>
</dbReference>
<dbReference type="InterPro" id="IPR011006">
    <property type="entry name" value="CheY-like_superfamily"/>
</dbReference>
<proteinExistence type="predicted"/>
<sequence length="446" mass="48690">MAEPALLFVDDDAALREANVQTLELAGLAVRPFASAQAALGAITPDFAGAVITDIRMPGMDGMQFFERIRAIDPEIPVILITGHGDVPMAVRALQDGAFDFLAKPFAAGHLAASASKALAARGLVLDNRRLRADTATRTESPLIGDSPAMVRLRETIAQVARADIDVLIEGETGTGKELVAAMLHRGSPRSARPFVAVSCAALPEAHAEIELLGHAADAVPGARFARTGRIEASSRGTLFLDDIDGMPLAVQSRLLRVIEEREVLPLGEERPIPLDLRVIASVKPGLDALIERGEFRRDLYFRLNVVRLSLPPLRERRTDIPLLFAAFVQEASAQAGRSDFRITDTIRRHLIGHDWPGNVRELRNFAFSAALGLTEPGIWESEAQEGLVQRVRSYEEMLLREALQAANGRVDRALQLLRLPRKTLYDKMKRAGITPADFRLPKGGR</sequence>
<name>A0A430G7L4_9SPHN</name>
<reference evidence="11 12" key="1">
    <citation type="submission" date="2018-07" db="EMBL/GenBank/DDBJ databases">
        <title>Genomic and Epidemiologic Investigation of an Indolent Hospital Outbreak.</title>
        <authorList>
            <person name="Johnson R.C."/>
            <person name="Deming C."/>
            <person name="Conlan S."/>
            <person name="Zellmer C.J."/>
            <person name="Michelin A.V."/>
            <person name="Lee-Lin S."/>
            <person name="Thomas P.J."/>
            <person name="Park M."/>
            <person name="Weingarten R.A."/>
            <person name="Less J."/>
            <person name="Dekker J.P."/>
            <person name="Frank K.M."/>
            <person name="Musser K.A."/>
            <person name="Mcquiston J.R."/>
            <person name="Henderson D.K."/>
            <person name="Lau A.F."/>
            <person name="Palmore T.N."/>
            <person name="Segre J.A."/>
        </authorList>
    </citation>
    <scope>NUCLEOTIDE SEQUENCE [LARGE SCALE GENOMIC DNA]</scope>
    <source>
        <strain evidence="11 12">SK-CDC1_0717</strain>
    </source>
</reference>
<dbReference type="InterPro" id="IPR025944">
    <property type="entry name" value="Sigma_54_int_dom_CS"/>
</dbReference>
<dbReference type="CDD" id="cd17549">
    <property type="entry name" value="REC_DctD-like"/>
    <property type="match status" value="1"/>
</dbReference>
<dbReference type="SUPFAM" id="SSF52172">
    <property type="entry name" value="CheY-like"/>
    <property type="match status" value="1"/>
</dbReference>
<keyword evidence="4" id="KW-0902">Two-component regulatory system</keyword>
<keyword evidence="1 8" id="KW-0597">Phosphoprotein</keyword>
<keyword evidence="7" id="KW-0804">Transcription</keyword>
<dbReference type="PROSITE" id="PS00688">
    <property type="entry name" value="SIGMA54_INTERACT_3"/>
    <property type="match status" value="1"/>
</dbReference>
<evidence type="ECO:0000256" key="4">
    <source>
        <dbReference type="ARBA" id="ARBA00023012"/>
    </source>
</evidence>
<dbReference type="SMART" id="SM00448">
    <property type="entry name" value="REC"/>
    <property type="match status" value="1"/>
</dbReference>
<dbReference type="Pfam" id="PF00072">
    <property type="entry name" value="Response_reg"/>
    <property type="match status" value="1"/>
</dbReference>
<dbReference type="SUPFAM" id="SSF46689">
    <property type="entry name" value="Homeodomain-like"/>
    <property type="match status" value="1"/>
</dbReference>
<dbReference type="InterPro" id="IPR058031">
    <property type="entry name" value="AAA_lid_NorR"/>
</dbReference>
<dbReference type="Gene3D" id="1.10.8.60">
    <property type="match status" value="1"/>
</dbReference>
<dbReference type="InterPro" id="IPR002078">
    <property type="entry name" value="Sigma_54_int"/>
</dbReference>
<dbReference type="GO" id="GO:0043565">
    <property type="term" value="F:sequence-specific DNA binding"/>
    <property type="evidence" value="ECO:0007669"/>
    <property type="project" value="InterPro"/>
</dbReference>
<dbReference type="PROSITE" id="PS00675">
    <property type="entry name" value="SIGMA54_INTERACT_1"/>
    <property type="match status" value="1"/>
</dbReference>
<keyword evidence="6" id="KW-0010">Activator</keyword>
<evidence type="ECO:0000259" key="9">
    <source>
        <dbReference type="PROSITE" id="PS50045"/>
    </source>
</evidence>
<evidence type="ECO:0000256" key="2">
    <source>
        <dbReference type="ARBA" id="ARBA00022741"/>
    </source>
</evidence>
<dbReference type="CDD" id="cd00009">
    <property type="entry name" value="AAA"/>
    <property type="match status" value="1"/>
</dbReference>
<dbReference type="InterPro" id="IPR003593">
    <property type="entry name" value="AAA+_ATPase"/>
</dbReference>
<keyword evidence="2" id="KW-0547">Nucleotide-binding</keyword>
<dbReference type="Gene3D" id="1.10.10.60">
    <property type="entry name" value="Homeodomain-like"/>
    <property type="match status" value="1"/>
</dbReference>
<evidence type="ECO:0000256" key="6">
    <source>
        <dbReference type="ARBA" id="ARBA00023159"/>
    </source>
</evidence>
<dbReference type="SUPFAM" id="SSF52540">
    <property type="entry name" value="P-loop containing nucleoside triphosphate hydrolases"/>
    <property type="match status" value="1"/>
</dbReference>
<keyword evidence="5" id="KW-0805">Transcription regulation</keyword>
<dbReference type="InterPro" id="IPR002197">
    <property type="entry name" value="HTH_Fis"/>
</dbReference>
<feature type="domain" description="Response regulatory" evidence="10">
    <location>
        <begin position="5"/>
        <end position="119"/>
    </location>
</feature>
<dbReference type="GO" id="GO:0006355">
    <property type="term" value="P:regulation of DNA-templated transcription"/>
    <property type="evidence" value="ECO:0007669"/>
    <property type="project" value="InterPro"/>
</dbReference>
<protein>
    <submittedName>
        <fullName evidence="11">Sigma-54-dependent Fis family transcriptional regulator</fullName>
    </submittedName>
</protein>
<evidence type="ECO:0000259" key="10">
    <source>
        <dbReference type="PROSITE" id="PS50110"/>
    </source>
</evidence>
<dbReference type="InterPro" id="IPR025662">
    <property type="entry name" value="Sigma_54_int_dom_ATP-bd_1"/>
</dbReference>
<dbReference type="EMBL" id="QQYZ01000003">
    <property type="protein sequence ID" value="RSY88869.1"/>
    <property type="molecule type" value="Genomic_DNA"/>
</dbReference>
<dbReference type="Gene3D" id="3.40.50.300">
    <property type="entry name" value="P-loop containing nucleotide triphosphate hydrolases"/>
    <property type="match status" value="1"/>
</dbReference>
<dbReference type="Gene3D" id="3.40.50.2300">
    <property type="match status" value="1"/>
</dbReference>
<dbReference type="Pfam" id="PF25601">
    <property type="entry name" value="AAA_lid_14"/>
    <property type="match status" value="1"/>
</dbReference>
<dbReference type="PANTHER" id="PTHR32071">
    <property type="entry name" value="TRANSCRIPTIONAL REGULATORY PROTEIN"/>
    <property type="match status" value="1"/>
</dbReference>
<dbReference type="GO" id="GO:0005524">
    <property type="term" value="F:ATP binding"/>
    <property type="evidence" value="ECO:0007669"/>
    <property type="project" value="UniProtKB-KW"/>
</dbReference>
<accession>A0A430G7L4</accession>
<gene>
    <name evidence="11" type="ORF">DAH66_05385</name>
</gene>
<evidence type="ECO:0000256" key="5">
    <source>
        <dbReference type="ARBA" id="ARBA00023015"/>
    </source>
</evidence>
<dbReference type="FunFam" id="3.40.50.300:FF:000006">
    <property type="entry name" value="DNA-binding transcriptional regulator NtrC"/>
    <property type="match status" value="1"/>
</dbReference>
<evidence type="ECO:0000256" key="8">
    <source>
        <dbReference type="PROSITE-ProRule" id="PRU00169"/>
    </source>
</evidence>
<dbReference type="FunFam" id="3.40.50.2300:FF:000018">
    <property type="entry name" value="DNA-binding transcriptional regulator NtrC"/>
    <property type="match status" value="1"/>
</dbReference>
<dbReference type="Proteomes" id="UP000287746">
    <property type="component" value="Unassembled WGS sequence"/>
</dbReference>
<organism evidence="11 12">
    <name type="scientific">Sphingomonas koreensis</name>
    <dbReference type="NCBI Taxonomy" id="93064"/>
    <lineage>
        <taxon>Bacteria</taxon>
        <taxon>Pseudomonadati</taxon>
        <taxon>Pseudomonadota</taxon>
        <taxon>Alphaproteobacteria</taxon>
        <taxon>Sphingomonadales</taxon>
        <taxon>Sphingomonadaceae</taxon>
        <taxon>Sphingomonas</taxon>
    </lineage>
</organism>
<comment type="caution">
    <text evidence="11">The sequence shown here is derived from an EMBL/GenBank/DDBJ whole genome shotgun (WGS) entry which is preliminary data.</text>
</comment>
<evidence type="ECO:0000313" key="11">
    <source>
        <dbReference type="EMBL" id="RSY88869.1"/>
    </source>
</evidence>
<dbReference type="Pfam" id="PF00158">
    <property type="entry name" value="Sigma54_activat"/>
    <property type="match status" value="1"/>
</dbReference>
<dbReference type="SMART" id="SM00382">
    <property type="entry name" value="AAA"/>
    <property type="match status" value="1"/>
</dbReference>
<dbReference type="Pfam" id="PF02954">
    <property type="entry name" value="HTH_8"/>
    <property type="match status" value="1"/>
</dbReference>
<keyword evidence="3" id="KW-0067">ATP-binding</keyword>
<dbReference type="InterPro" id="IPR027417">
    <property type="entry name" value="P-loop_NTPase"/>
</dbReference>
<dbReference type="PROSITE" id="PS50045">
    <property type="entry name" value="SIGMA54_INTERACT_4"/>
    <property type="match status" value="1"/>
</dbReference>
<evidence type="ECO:0000256" key="3">
    <source>
        <dbReference type="ARBA" id="ARBA00022840"/>
    </source>
</evidence>
<dbReference type="PANTHER" id="PTHR32071:SF57">
    <property type="entry name" value="C4-DICARBOXYLATE TRANSPORT TRANSCRIPTIONAL REGULATORY PROTEIN DCTD"/>
    <property type="match status" value="1"/>
</dbReference>
<evidence type="ECO:0000313" key="12">
    <source>
        <dbReference type="Proteomes" id="UP000287746"/>
    </source>
</evidence>
<feature type="domain" description="Sigma-54 factor interaction" evidence="9">
    <location>
        <begin position="143"/>
        <end position="372"/>
    </location>
</feature>